<evidence type="ECO:0000256" key="1">
    <source>
        <dbReference type="ARBA" id="ARBA00001947"/>
    </source>
</evidence>
<comment type="caution">
    <text evidence="13">The sequence shown here is derived from an EMBL/GenBank/DDBJ whole genome shotgun (WGS) entry which is preliminary data.</text>
</comment>
<dbReference type="OrthoDB" id="9784365at2"/>
<dbReference type="AlphaFoldDB" id="A0A542D432"/>
<evidence type="ECO:0000256" key="10">
    <source>
        <dbReference type="ARBA" id="ARBA00024322"/>
    </source>
</evidence>
<keyword evidence="7" id="KW-0479">Metal-binding</keyword>
<dbReference type="GO" id="GO:0016747">
    <property type="term" value="F:acyltransferase activity, transferring groups other than amino-acyl groups"/>
    <property type="evidence" value="ECO:0007669"/>
    <property type="project" value="InterPro"/>
</dbReference>
<evidence type="ECO:0000256" key="7">
    <source>
        <dbReference type="ARBA" id="ARBA00022723"/>
    </source>
</evidence>
<dbReference type="PIRSF" id="PIRSF010130">
    <property type="entry name" value="PduL"/>
    <property type="match status" value="1"/>
</dbReference>
<keyword evidence="8" id="KW-0862">Zinc</keyword>
<sequence length="210" mass="23444">MEKALLEPVVSKILDEMRLRPIPLGVSNRHLHLSQQDYQQLFPQQPLVEKKGLLQPGQYAAEQTVTLVGPKGRLENVRLLGPLRRRSQVEISRSDARLLGVAAPLRLSGELEDTPGIRLISPFAELTLANGVIVARRHIHMSPLDALIYRVQHGQRVKVAIQGGERQLVFDDVVIRVSPQMCLEMHIDTDEANAAGVDDPRTFATWVPHS</sequence>
<evidence type="ECO:0000256" key="4">
    <source>
        <dbReference type="ARBA" id="ARBA00012206"/>
    </source>
</evidence>
<reference evidence="13" key="2">
    <citation type="submission" date="2019-08" db="EMBL/GenBank/DDBJ databases">
        <title>Investigation of anaerobic lignin degradation for improved lignocellulosic biofuels.</title>
        <authorList>
            <person name="Deangelis K.PhD."/>
        </authorList>
    </citation>
    <scope>NUCLEOTIDE SEQUENCE [LARGE SCALE GENOMIC DNA]</scope>
    <source>
        <strain evidence="13">128R</strain>
    </source>
</reference>
<dbReference type="InterPro" id="IPR008300">
    <property type="entry name" value="PTAC"/>
</dbReference>
<dbReference type="PANTHER" id="PTHR39453">
    <property type="entry name" value="PHOSPHATE PROPANOYLTRANSFERASE"/>
    <property type="match status" value="1"/>
</dbReference>
<dbReference type="Pfam" id="PF06130">
    <property type="entry name" value="PTAC"/>
    <property type="match status" value="1"/>
</dbReference>
<dbReference type="NCBIfam" id="NF011652">
    <property type="entry name" value="PRK15070.1"/>
    <property type="match status" value="1"/>
</dbReference>
<dbReference type="GO" id="GO:0051144">
    <property type="term" value="P:1,2-propanediol catabolic process"/>
    <property type="evidence" value="ECO:0007669"/>
    <property type="project" value="UniProtKB-UniPathway"/>
</dbReference>
<dbReference type="GO" id="GO:0046872">
    <property type="term" value="F:metal ion binding"/>
    <property type="evidence" value="ECO:0007669"/>
    <property type="project" value="UniProtKB-KW"/>
</dbReference>
<evidence type="ECO:0000256" key="9">
    <source>
        <dbReference type="ARBA" id="ARBA00023315"/>
    </source>
</evidence>
<reference evidence="13" key="1">
    <citation type="submission" date="2019-06" db="EMBL/GenBank/DDBJ databases">
        <authorList>
            <person name="Deangelis K."/>
            <person name="Huntemann M."/>
            <person name="Clum A."/>
            <person name="Pillay M."/>
            <person name="Palaniappan K."/>
            <person name="Varghese N."/>
            <person name="Mikhailova N."/>
            <person name="Stamatis D."/>
            <person name="Reddy T."/>
            <person name="Daum C."/>
            <person name="Shapiro N."/>
            <person name="Ivanova N."/>
            <person name="Kyrpides N."/>
            <person name="Woyke T."/>
        </authorList>
    </citation>
    <scope>NUCLEOTIDE SEQUENCE [LARGE SCALE GENOMIC DNA]</scope>
    <source>
        <strain evidence="13">128R</strain>
    </source>
</reference>
<comment type="cofactor">
    <cofactor evidence="1">
        <name>Zn(2+)</name>
        <dbReference type="ChEBI" id="CHEBI:29105"/>
    </cofactor>
</comment>
<dbReference type="PANTHER" id="PTHR39453:SF1">
    <property type="entry name" value="PHOSPHATE PROPANOYLTRANSFERASE"/>
    <property type="match status" value="1"/>
</dbReference>
<organism evidence="13">
    <name type="scientific">Serratia fonticola</name>
    <dbReference type="NCBI Taxonomy" id="47917"/>
    <lineage>
        <taxon>Bacteria</taxon>
        <taxon>Pseudomonadati</taxon>
        <taxon>Pseudomonadota</taxon>
        <taxon>Gammaproteobacteria</taxon>
        <taxon>Enterobacterales</taxon>
        <taxon>Yersiniaceae</taxon>
        <taxon>Serratia</taxon>
    </lineage>
</organism>
<dbReference type="UniPathway" id="UPA00621"/>
<comment type="pathway">
    <text evidence="2 12">Polyol metabolism; 1,2-propanediol degradation.</text>
</comment>
<evidence type="ECO:0000256" key="6">
    <source>
        <dbReference type="ARBA" id="ARBA00022679"/>
    </source>
</evidence>
<comment type="similarity">
    <text evidence="3 12">Belongs to the PduL family.</text>
</comment>
<evidence type="ECO:0000256" key="2">
    <source>
        <dbReference type="ARBA" id="ARBA00004836"/>
    </source>
</evidence>
<comment type="subcellular location">
    <subcellularLocation>
        <location evidence="10">Bacterial microcompartment</location>
    </subcellularLocation>
</comment>
<gene>
    <name evidence="13" type="ORF">FHU10_5014</name>
</gene>
<proteinExistence type="inferred from homology"/>
<comment type="catalytic activity">
    <reaction evidence="12">
        <text>propanoyl-CoA + phosphate = propanoyl phosphate + CoA</text>
        <dbReference type="Rhea" id="RHEA:28046"/>
        <dbReference type="ChEBI" id="CHEBI:43474"/>
        <dbReference type="ChEBI" id="CHEBI:57287"/>
        <dbReference type="ChEBI" id="CHEBI:57392"/>
        <dbReference type="ChEBI" id="CHEBI:58933"/>
        <dbReference type="EC" id="2.3.1.222"/>
    </reaction>
</comment>
<evidence type="ECO:0000256" key="8">
    <source>
        <dbReference type="ARBA" id="ARBA00022833"/>
    </source>
</evidence>
<evidence type="ECO:0000256" key="3">
    <source>
        <dbReference type="ARBA" id="ARBA00007342"/>
    </source>
</evidence>
<dbReference type="GO" id="GO:0031469">
    <property type="term" value="C:bacterial microcompartment"/>
    <property type="evidence" value="ECO:0007669"/>
    <property type="project" value="UniProtKB-SubCell"/>
</dbReference>
<comment type="function">
    <text evidence="12">Involved in 1,2-propanediol (1,2-PD) degradation by catalyzing the conversion of propanoyl-CoA to propanoyl-phosphate.</text>
</comment>
<dbReference type="EMBL" id="VISQ01000001">
    <property type="protein sequence ID" value="TVZ72341.1"/>
    <property type="molecule type" value="Genomic_DNA"/>
</dbReference>
<keyword evidence="9 12" id="KW-0012">Acyltransferase</keyword>
<accession>A0A542D432</accession>
<protein>
    <recommendedName>
        <fullName evidence="5 12">Phosphate propanoyltransferase</fullName>
        <ecNumber evidence="4 12">2.3.1.222</ecNumber>
    </recommendedName>
</protein>
<evidence type="ECO:0000256" key="12">
    <source>
        <dbReference type="PIRNR" id="PIRNR010130"/>
    </source>
</evidence>
<keyword evidence="11" id="KW-1283">Bacterial microcompartment</keyword>
<name>A0A542D432_SERFO</name>
<evidence type="ECO:0000313" key="13">
    <source>
        <dbReference type="EMBL" id="TVZ72341.1"/>
    </source>
</evidence>
<evidence type="ECO:0000256" key="5">
    <source>
        <dbReference type="ARBA" id="ARBA00020837"/>
    </source>
</evidence>
<keyword evidence="6 12" id="KW-0808">Transferase</keyword>
<dbReference type="EC" id="2.3.1.222" evidence="4 12"/>
<evidence type="ECO:0000256" key="11">
    <source>
        <dbReference type="ARBA" id="ARBA00024446"/>
    </source>
</evidence>